<reference evidence="2 3" key="1">
    <citation type="submission" date="2018-08" db="EMBL/GenBank/DDBJ databases">
        <title>Altererythrobacter sp.Ery1 and Ery12, the genome sequencing of novel strains in genus Alterythrobacter.</title>
        <authorList>
            <person name="Cheng H."/>
            <person name="Wu Y.-H."/>
            <person name="Fang C."/>
            <person name="Xu X.-W."/>
        </authorList>
    </citation>
    <scope>NUCLEOTIDE SEQUENCE [LARGE SCALE GENOMIC DNA]</scope>
    <source>
        <strain evidence="2 3">Ery1</strain>
    </source>
</reference>
<organism evidence="2 3">
    <name type="scientific">Pelagerythrobacter aerophilus</name>
    <dbReference type="NCBI Taxonomy" id="2306995"/>
    <lineage>
        <taxon>Bacteria</taxon>
        <taxon>Pseudomonadati</taxon>
        <taxon>Pseudomonadota</taxon>
        <taxon>Alphaproteobacteria</taxon>
        <taxon>Sphingomonadales</taxon>
        <taxon>Erythrobacteraceae</taxon>
        <taxon>Pelagerythrobacter</taxon>
    </lineage>
</organism>
<dbReference type="AlphaFoldDB" id="A0A418NDV4"/>
<keyword evidence="3" id="KW-1185">Reference proteome</keyword>
<keyword evidence="1" id="KW-0812">Transmembrane</keyword>
<feature type="transmembrane region" description="Helical" evidence="1">
    <location>
        <begin position="6"/>
        <end position="26"/>
    </location>
</feature>
<dbReference type="OrthoDB" id="7428745at2"/>
<dbReference type="RefSeq" id="WP_119514350.1">
    <property type="nucleotide sequence ID" value="NZ_QXFK01000019.1"/>
</dbReference>
<name>A0A418NDV4_9SPHN</name>
<keyword evidence="1" id="KW-0472">Membrane</keyword>
<proteinExistence type="predicted"/>
<gene>
    <name evidence="2" type="ORF">D2V04_14010</name>
</gene>
<evidence type="ECO:0000313" key="2">
    <source>
        <dbReference type="EMBL" id="RIV75424.1"/>
    </source>
</evidence>
<keyword evidence="1" id="KW-1133">Transmembrane helix</keyword>
<evidence type="ECO:0000313" key="3">
    <source>
        <dbReference type="Proteomes" id="UP000285092"/>
    </source>
</evidence>
<protein>
    <submittedName>
        <fullName evidence="2">Uncharacterized protein</fullName>
    </submittedName>
</protein>
<sequence length="94" mass="10578">MNIAEAIAFCALVIGLISGAGIWLDAYKRRLTNRERELELQARAAEARSRTGDADVTKLESRLRVLERIATDRGQDLAMQIEGLRHDIDSREKV</sequence>
<comment type="caution">
    <text evidence="2">The sequence shown here is derived from an EMBL/GenBank/DDBJ whole genome shotgun (WGS) entry which is preliminary data.</text>
</comment>
<accession>A0A418NDV4</accession>
<dbReference type="EMBL" id="QXFK01000019">
    <property type="protein sequence ID" value="RIV75424.1"/>
    <property type="molecule type" value="Genomic_DNA"/>
</dbReference>
<dbReference type="Proteomes" id="UP000285092">
    <property type="component" value="Unassembled WGS sequence"/>
</dbReference>
<evidence type="ECO:0000256" key="1">
    <source>
        <dbReference type="SAM" id="Phobius"/>
    </source>
</evidence>